<feature type="domain" description="N-acetyltransferase" evidence="1">
    <location>
        <begin position="1"/>
        <end position="164"/>
    </location>
</feature>
<keyword evidence="3" id="KW-1185">Reference proteome</keyword>
<dbReference type="Proteomes" id="UP000301475">
    <property type="component" value="Chromosome"/>
</dbReference>
<dbReference type="InterPro" id="IPR050276">
    <property type="entry name" value="MshD_Acetyltransferase"/>
</dbReference>
<gene>
    <name evidence="2" type="ORF">E5Z56_09725</name>
</gene>
<dbReference type="Gene3D" id="3.40.630.30">
    <property type="match status" value="1"/>
</dbReference>
<dbReference type="EMBL" id="CP039381">
    <property type="protein sequence ID" value="QCT07617.1"/>
    <property type="molecule type" value="Genomic_DNA"/>
</dbReference>
<keyword evidence="2" id="KW-0808">Transferase</keyword>
<evidence type="ECO:0000313" key="3">
    <source>
        <dbReference type="Proteomes" id="UP000301475"/>
    </source>
</evidence>
<dbReference type="RefSeq" id="WP_138157613.1">
    <property type="nucleotide sequence ID" value="NZ_CP039381.1"/>
</dbReference>
<dbReference type="PANTHER" id="PTHR43617:SF38">
    <property type="entry name" value="N-ACETYLTRANSFERASE DOMAIN-CONTAINING PROTEIN"/>
    <property type="match status" value="1"/>
</dbReference>
<evidence type="ECO:0000259" key="1">
    <source>
        <dbReference type="PROSITE" id="PS51186"/>
    </source>
</evidence>
<dbReference type="GO" id="GO:0016747">
    <property type="term" value="F:acyltransferase activity, transferring groups other than amino-acyl groups"/>
    <property type="evidence" value="ECO:0007669"/>
    <property type="project" value="InterPro"/>
</dbReference>
<dbReference type="PROSITE" id="PS51186">
    <property type="entry name" value="GNAT"/>
    <property type="match status" value="1"/>
</dbReference>
<dbReference type="SUPFAM" id="SSF55729">
    <property type="entry name" value="Acyl-CoA N-acyltransferases (Nat)"/>
    <property type="match status" value="1"/>
</dbReference>
<dbReference type="AlphaFoldDB" id="A0A4P8XX58"/>
<reference evidence="2 3" key="1">
    <citation type="submission" date="2019-04" db="EMBL/GenBank/DDBJ databases">
        <authorList>
            <person name="Embree M."/>
            <person name="Gaffney J.R."/>
        </authorList>
    </citation>
    <scope>NUCLEOTIDE SEQUENCE [LARGE SCALE GENOMIC DNA]</scope>
    <source>
        <strain evidence="2 3">JE7A12</strain>
    </source>
</reference>
<evidence type="ECO:0000313" key="2">
    <source>
        <dbReference type="EMBL" id="QCT07617.1"/>
    </source>
</evidence>
<protein>
    <submittedName>
        <fullName evidence="2">GNAT family N-acetyltransferase</fullName>
    </submittedName>
</protein>
<sequence length="170" mass="20178">MIIRYLQQKDDLLEISNIYECSWKYAYRDIIPQDYLNSIPKGRWANTVTKTGLHTLVLIENEMIIGTASFCKSRWEKFSEYGEIVSIYFLPDYIGKGYGNHLLRKCIEELNLLGFTKLLLWVLEDNWSARRFYEKNGFWCSNEYMTDNIGGKDLREIMYTFPVQNSDLQH</sequence>
<dbReference type="Pfam" id="PF00583">
    <property type="entry name" value="Acetyltransf_1"/>
    <property type="match status" value="1"/>
</dbReference>
<dbReference type="InterPro" id="IPR016181">
    <property type="entry name" value="Acyl_CoA_acyltransferase"/>
</dbReference>
<dbReference type="OrthoDB" id="5292888at2"/>
<accession>A0A4P8XX58</accession>
<dbReference type="InterPro" id="IPR000182">
    <property type="entry name" value="GNAT_dom"/>
</dbReference>
<name>A0A4P8XX58_9FIRM</name>
<dbReference type="PANTHER" id="PTHR43617">
    <property type="entry name" value="L-AMINO ACID N-ACETYLTRANSFERASE"/>
    <property type="match status" value="1"/>
</dbReference>
<dbReference type="KEGG" id="ruj:E5Z56_09725"/>
<proteinExistence type="predicted"/>
<dbReference type="CDD" id="cd04301">
    <property type="entry name" value="NAT_SF"/>
    <property type="match status" value="1"/>
</dbReference>
<organism evidence="2 3">
    <name type="scientific">Ruminococcus bovis</name>
    <dbReference type="NCBI Taxonomy" id="2564099"/>
    <lineage>
        <taxon>Bacteria</taxon>
        <taxon>Bacillati</taxon>
        <taxon>Bacillota</taxon>
        <taxon>Clostridia</taxon>
        <taxon>Eubacteriales</taxon>
        <taxon>Oscillospiraceae</taxon>
        <taxon>Ruminococcus</taxon>
    </lineage>
</organism>